<feature type="domain" description="F-box" evidence="2">
    <location>
        <begin position="15"/>
        <end position="63"/>
    </location>
</feature>
<evidence type="ECO:0000313" key="4">
    <source>
        <dbReference type="Proteomes" id="UP001218218"/>
    </source>
</evidence>
<dbReference type="SUPFAM" id="SSF81383">
    <property type="entry name" value="F-box domain"/>
    <property type="match status" value="1"/>
</dbReference>
<sequence>MVNLGLPNALYQALDVPVEILIEIFVLCTTDTDPLANLKLLRVSKLWREVVQSSPRVWQHLYLHDRGTIASSHAQALLWARQSYPLAFDIHLDVSQSSDLVLPLLSPLLPLLDRWRHFTMTGKRDESIDISGSLPQGLDPLVITIEDPDQLDSTDTEEGLQRLTFSGMPGWLTMNVWVSELPKASCLTPLRFTTIVMSEYPPILSQPRAILDFLAACPMLEAFFFTGWHHDECLLTPLPVVRLSRLRKLRLRNTCGTRSLLSSIDAPALVELHLGHLNVDFAFSGAAPERGGPGWEDGDSEDEANDFSRSNHSDHATGMGLRRLLMRSNPPLEVLVMDWSDMRTKDFKFVFSHLDKLESFFIEASDMSDKVIDFLRPYVSAWDQQVRVRLPRLKRLELSNCNELSGGALLNMLTDRVKVTDKWEGETLNEVIIAHCEGFTPRHAVLLRKELGKRLKSEQD</sequence>
<feature type="region of interest" description="Disordered" evidence="1">
    <location>
        <begin position="288"/>
        <end position="315"/>
    </location>
</feature>
<dbReference type="Proteomes" id="UP001218218">
    <property type="component" value="Unassembled WGS sequence"/>
</dbReference>
<gene>
    <name evidence="3" type="ORF">DFH08DRAFT_678368</name>
</gene>
<evidence type="ECO:0000256" key="1">
    <source>
        <dbReference type="SAM" id="MobiDB-lite"/>
    </source>
</evidence>
<dbReference type="InterPro" id="IPR001810">
    <property type="entry name" value="F-box_dom"/>
</dbReference>
<dbReference type="Pfam" id="PF12937">
    <property type="entry name" value="F-box-like"/>
    <property type="match status" value="1"/>
</dbReference>
<accession>A0AAD7ARW6</accession>
<evidence type="ECO:0000313" key="3">
    <source>
        <dbReference type="EMBL" id="KAJ7366808.1"/>
    </source>
</evidence>
<reference evidence="3" key="1">
    <citation type="submission" date="2023-03" db="EMBL/GenBank/DDBJ databases">
        <title>Massive genome expansion in bonnet fungi (Mycena s.s.) driven by repeated elements and novel gene families across ecological guilds.</title>
        <authorList>
            <consortium name="Lawrence Berkeley National Laboratory"/>
            <person name="Harder C.B."/>
            <person name="Miyauchi S."/>
            <person name="Viragh M."/>
            <person name="Kuo A."/>
            <person name="Thoen E."/>
            <person name="Andreopoulos B."/>
            <person name="Lu D."/>
            <person name="Skrede I."/>
            <person name="Drula E."/>
            <person name="Henrissat B."/>
            <person name="Morin E."/>
            <person name="Kohler A."/>
            <person name="Barry K."/>
            <person name="LaButti K."/>
            <person name="Morin E."/>
            <person name="Salamov A."/>
            <person name="Lipzen A."/>
            <person name="Mereny Z."/>
            <person name="Hegedus B."/>
            <person name="Baldrian P."/>
            <person name="Stursova M."/>
            <person name="Weitz H."/>
            <person name="Taylor A."/>
            <person name="Grigoriev I.V."/>
            <person name="Nagy L.G."/>
            <person name="Martin F."/>
            <person name="Kauserud H."/>
        </authorList>
    </citation>
    <scope>NUCLEOTIDE SEQUENCE</scope>
    <source>
        <strain evidence="3">CBHHK002</strain>
    </source>
</reference>
<dbReference type="EMBL" id="JARIHO010000002">
    <property type="protein sequence ID" value="KAJ7366808.1"/>
    <property type="molecule type" value="Genomic_DNA"/>
</dbReference>
<proteinExistence type="predicted"/>
<dbReference type="AlphaFoldDB" id="A0AAD7ARW6"/>
<dbReference type="InterPro" id="IPR032675">
    <property type="entry name" value="LRR_dom_sf"/>
</dbReference>
<dbReference type="InterPro" id="IPR036047">
    <property type="entry name" value="F-box-like_dom_sf"/>
</dbReference>
<protein>
    <recommendedName>
        <fullName evidence="2">F-box domain-containing protein</fullName>
    </recommendedName>
</protein>
<keyword evidence="4" id="KW-1185">Reference proteome</keyword>
<evidence type="ECO:0000259" key="2">
    <source>
        <dbReference type="Pfam" id="PF12937"/>
    </source>
</evidence>
<name>A0AAD7ARW6_9AGAR</name>
<organism evidence="3 4">
    <name type="scientific">Mycena albidolilacea</name>
    <dbReference type="NCBI Taxonomy" id="1033008"/>
    <lineage>
        <taxon>Eukaryota</taxon>
        <taxon>Fungi</taxon>
        <taxon>Dikarya</taxon>
        <taxon>Basidiomycota</taxon>
        <taxon>Agaricomycotina</taxon>
        <taxon>Agaricomycetes</taxon>
        <taxon>Agaricomycetidae</taxon>
        <taxon>Agaricales</taxon>
        <taxon>Marasmiineae</taxon>
        <taxon>Mycenaceae</taxon>
        <taxon>Mycena</taxon>
    </lineage>
</organism>
<feature type="compositionally biased region" description="Acidic residues" evidence="1">
    <location>
        <begin position="296"/>
        <end position="305"/>
    </location>
</feature>
<dbReference type="SUPFAM" id="SSF52047">
    <property type="entry name" value="RNI-like"/>
    <property type="match status" value="1"/>
</dbReference>
<dbReference type="Gene3D" id="3.80.10.10">
    <property type="entry name" value="Ribonuclease Inhibitor"/>
    <property type="match status" value="1"/>
</dbReference>
<comment type="caution">
    <text evidence="3">The sequence shown here is derived from an EMBL/GenBank/DDBJ whole genome shotgun (WGS) entry which is preliminary data.</text>
</comment>